<dbReference type="SUPFAM" id="SSF57184">
    <property type="entry name" value="Growth factor receptor domain"/>
    <property type="match status" value="4"/>
</dbReference>
<evidence type="ECO:0000313" key="4">
    <source>
        <dbReference type="EMBL" id="KAE8303502.1"/>
    </source>
</evidence>
<organism evidence="4 5">
    <name type="scientific">Giardia intestinalis (strain ATCC 50803 / WB clone C6)</name>
    <name type="common">Giardia lamblia</name>
    <dbReference type="NCBI Taxonomy" id="184922"/>
    <lineage>
        <taxon>Eukaryota</taxon>
        <taxon>Metamonada</taxon>
        <taxon>Diplomonadida</taxon>
        <taxon>Hexamitidae</taxon>
        <taxon>Giardiinae</taxon>
        <taxon>Giardia</taxon>
    </lineage>
</organism>
<dbReference type="PANTHER" id="PTHR23275:SF100">
    <property type="entry name" value="EGF-LIKE DOMAIN-CONTAINING PROTEIN"/>
    <property type="match status" value="1"/>
</dbReference>
<feature type="domain" description="EGF-like" evidence="3">
    <location>
        <begin position="145"/>
        <end position="195"/>
    </location>
</feature>
<dbReference type="Proteomes" id="UP000001548">
    <property type="component" value="Unassembled WGS sequence"/>
</dbReference>
<sequence>MFEKIIFGIAILQVVWAATTCTEASSDPQTGQCATGKCDVWIGGSNFCSQCSTAAEHLVNGKCITTGEDAEGACTTKNDGTCTSCKAGFFLHRGGCYEMGSDIGLLVCNDRTATADKDGICIACHDGYFKNPASDADKTKESCIACNNTAGVDHNKGVQNCATCDAPKTPGQSSAEQTATCKSCVDGYYGTTSCQQCHADCRTCTGNGEDKCTSCKDTGKQYFKEGANSDGTGTCVDENGCGNTHFPIAEDKKCHLCGSVSEGGVADCKTCSKTGDSVKCLTCEGTKKPNEAGTGCFVCPMEHCEKCSKDNVCEACGSEKKLSPLGDACLDACPAGTRTDANVCNLCHESCASCSTNAETSCTACYPGYVLKRDETNAKGTCIKECTGDFMAHCKADGCSLNVGGSKYCDQCEEGYAPVDGVCTSIPATARDASGCKASGGKCTECGANYALLSGGCYNTQKLPGSSVCTAAQNKGQCQTCANGQSPAGGKCPACTEGCVKCAGSKETCTDCLAGYYKGAGDKCFKCTDSDKASSNAITGVENCISCAPPAGGNGPVTCYVTQQKADDGTGGDTGGDSTNRSGLSTGAIAGISVAVIVVVGGLVGFLCWWFICRGKA</sequence>
<feature type="chain" id="PRO_5024993503" evidence="2">
    <location>
        <begin position="18"/>
        <end position="617"/>
    </location>
</feature>
<dbReference type="EMBL" id="AACB03000002">
    <property type="protein sequence ID" value="KAE8303502.1"/>
    <property type="molecule type" value="Genomic_DNA"/>
</dbReference>
<dbReference type="InterPro" id="IPR005127">
    <property type="entry name" value="Giardia_VSP"/>
</dbReference>
<dbReference type="SMART" id="SM00181">
    <property type="entry name" value="EGF"/>
    <property type="match status" value="3"/>
</dbReference>
<keyword evidence="5" id="KW-1185">Reference proteome</keyword>
<evidence type="ECO:0000256" key="2">
    <source>
        <dbReference type="SAM" id="SignalP"/>
    </source>
</evidence>
<feature type="domain" description="EGF-like" evidence="3">
    <location>
        <begin position="385"/>
        <end position="424"/>
    </location>
</feature>
<keyword evidence="2" id="KW-0732">Signal</keyword>
<evidence type="ECO:0000313" key="5">
    <source>
        <dbReference type="Proteomes" id="UP000001548"/>
    </source>
</evidence>
<dbReference type="CDD" id="cd00064">
    <property type="entry name" value="FU"/>
    <property type="match status" value="1"/>
</dbReference>
<keyword evidence="1" id="KW-0472">Membrane</keyword>
<comment type="caution">
    <text evidence="4">The sequence shown here is derived from an EMBL/GenBank/DDBJ whole genome shotgun (WGS) entry which is preliminary data.</text>
</comment>
<keyword evidence="1" id="KW-0812">Transmembrane</keyword>
<dbReference type="InterPro" id="IPR009030">
    <property type="entry name" value="Growth_fac_rcpt_cys_sf"/>
</dbReference>
<dbReference type="InterPro" id="IPR052798">
    <property type="entry name" value="Giardia_VSA"/>
</dbReference>
<keyword evidence="1" id="KW-1133">Transmembrane helix</keyword>
<gene>
    <name evidence="4" type="ORF">GL50803_0040591</name>
</gene>
<dbReference type="SMART" id="SM00261">
    <property type="entry name" value="FU"/>
    <property type="match status" value="5"/>
</dbReference>
<dbReference type="InParanoid" id="A0A644F515"/>
<protein>
    <submittedName>
        <fullName evidence="4">VSP AS8</fullName>
    </submittedName>
</protein>
<evidence type="ECO:0000256" key="1">
    <source>
        <dbReference type="SAM" id="Phobius"/>
    </source>
</evidence>
<dbReference type="PANTHER" id="PTHR23275">
    <property type="entry name" value="CABRIOLET.-RELATED"/>
    <property type="match status" value="1"/>
</dbReference>
<dbReference type="Gene3D" id="2.10.220.10">
    <property type="entry name" value="Hormone Receptor, Insulin-like Growth Factor Receptor 1, Chain A, domain 2"/>
    <property type="match status" value="1"/>
</dbReference>
<dbReference type="AlphaFoldDB" id="A0A644F515"/>
<proteinExistence type="predicted"/>
<name>A0A644F515_GIAIC</name>
<evidence type="ECO:0000259" key="3">
    <source>
        <dbReference type="SMART" id="SM00181"/>
    </source>
</evidence>
<feature type="signal peptide" evidence="2">
    <location>
        <begin position="1"/>
        <end position="17"/>
    </location>
</feature>
<reference evidence="4 5" key="1">
    <citation type="journal article" date="2007" name="Science">
        <title>Genomic minimalism in the early diverging intestinal parasite Giardia lamblia.</title>
        <authorList>
            <person name="Morrison H.G."/>
            <person name="McArthur A.G."/>
            <person name="Gillin F.D."/>
            <person name="Aley S.B."/>
            <person name="Adam R.D."/>
            <person name="Olsen G.J."/>
            <person name="Best A.A."/>
            <person name="Cande W.Z."/>
            <person name="Chen F."/>
            <person name="Cipriano M.J."/>
            <person name="Davids B.J."/>
            <person name="Dawson S.C."/>
            <person name="Elmendorf H.G."/>
            <person name="Hehl A.B."/>
            <person name="Holder M.E."/>
            <person name="Huse S.M."/>
            <person name="Kim U.U."/>
            <person name="Lasek-Nesselquist E."/>
            <person name="Manning G."/>
            <person name="Nigam A."/>
            <person name="Nixon J.E."/>
            <person name="Palm D."/>
            <person name="Passamaneck N.E."/>
            <person name="Prabhu A."/>
            <person name="Reich C.I."/>
            <person name="Reiner D.S."/>
            <person name="Samuelson J."/>
            <person name="Svard S.G."/>
            <person name="Sogin M.L."/>
        </authorList>
    </citation>
    <scope>NUCLEOTIDE SEQUENCE [LARGE SCALE GENOMIC DNA]</scope>
    <source>
        <strain evidence="4 5">WB C6</strain>
    </source>
</reference>
<dbReference type="InterPro" id="IPR006212">
    <property type="entry name" value="Furin_repeat"/>
</dbReference>
<accession>A0A644F515</accession>
<feature type="domain" description="EGF-like" evidence="3">
    <location>
        <begin position="346"/>
        <end position="383"/>
    </location>
</feature>
<dbReference type="InterPro" id="IPR000742">
    <property type="entry name" value="EGF"/>
</dbReference>
<dbReference type="Pfam" id="PF03302">
    <property type="entry name" value="VSP"/>
    <property type="match status" value="2"/>
</dbReference>
<feature type="transmembrane region" description="Helical" evidence="1">
    <location>
        <begin position="588"/>
        <end position="612"/>
    </location>
</feature>